<name>A0A179FHH0_METCM</name>
<dbReference type="PROSITE" id="PS50088">
    <property type="entry name" value="ANK_REPEAT"/>
    <property type="match status" value="14"/>
</dbReference>
<feature type="repeat" description="ANK" evidence="3">
    <location>
        <begin position="926"/>
        <end position="958"/>
    </location>
</feature>
<evidence type="ECO:0000313" key="7">
    <source>
        <dbReference type="Proteomes" id="UP000078397"/>
    </source>
</evidence>
<accession>A0A179FHH0</accession>
<dbReference type="PROSITE" id="PS50188">
    <property type="entry name" value="B302_SPRY"/>
    <property type="match status" value="1"/>
</dbReference>
<sequence length="1911" mass="209979">MSRNLCFIVVGGITRQVAPENDPSSLVGKLKQWFPNCRCIVHNLFVEPTGKFSNGKQLIEEEAKHLLDKVSLDFDIRSRLQDEGSFSKDQGSALPLSELVFFGHDLGGSVIMKALVLAHREDPFYRSVLENTIATVISKYSATSGAFTSESFGVSSDHTNLCNIHNGEPLAKWLEVKLKSLENVVDETASVLDQYRNFARELAKIDPNLHQMPEKLPAYCSMDWVNTQPGCKNWESAKDIEFLYICGNPGSGASVLASHIVSLVQEAHWKKETYFLNFSFKDQELYGSSTEAMLLSFVHQLLSQNPNLFRHTARLSTWIIQRKCINEKSLWAAFWSLVSHIDNGQIVASIRAVQGFSSVFDFALSYLSSLRRLPNLVVKIIIASDDGNEGSPSWAGFLEGKQLHTIRLENDEGVGWRHSVEELVQSRVDRLLESRAFCRDLGGMIMDNFWSSTPSLYWALAKVDLLEAQLSHMLSTKRNMLERLDHFPSTISDLFDAMLRRLPLGYINWIQPGEGLSWIIYAARPLMSSEFAVAVAFDQISATAPLEFDKCLDKISSDLPGDVNRIAGNWVKVHDERVWFADAVLKDAFRAQHKEDRGDDAGSPTWALGDRLETLRDAIILYDSPVTQSRRRRVGQCSQCLPHVRFVKASVNGYDNAGYTPLHYAAQYGYLSTVKLLLENGASAKLTSDDGTETNALHIAVRVSNLYISELLIGRGADARARDSAGYNAVAIAAEGGFEDLIWFFMFHEEDAQMVQESADIKAVNANHETPLHLAVRGGFSGTVEFLLKNDKVTQALTKKTQQVRDDEDNGEAVALYETSSRDESQRSSASPLQIAAELGYTDIIRLLLTYENYAIFDDIDQSLRLAAAEGHAECVKVLVDKTRAIDPVDAEGNTALHLAGSHGHAEVISILLDSAKFSKDLPNEGGMTAMHFAAREGQAQAVMAMLEHGCAAEISTANGDTPMHVAAAKGNVNVLEVLCAEKPSIRNIKNHDDETPLILAAKRGLVAVVKQLLHVPGSVSTSKETGGESLSEVWGGFYPLHTAALEGHDELVRFLVTEEGYDINIRRSSDQQTPLHIAAQSKSATMITLLMDLGADVVAADQDKDTALHIAVMNSLEACRALLSHISGSGVKAINLPGGDGESPLHQACAWGHIEIVRLLVDKGADCHMRNTEGWTSLHTAASWGQSSVVTLLLVKGADYRALTDSKSTPIILAAENGSAETIAVLIEAGRAADAVNSEGATALHGAAQAGHLDCVELLVEKCHVDYNLSMECGRTPLHLAAGKGHVKVVKYLLEKGVQLRARSEIFGTPLDSAMWNGQIDVIEFLVENGLTTTVDLSLTKSWGNNATLLEFALWRPSSFKLDISVHALQQAITSSDDRLISFLIEKIPGVNEECEPYMTVLQAAAPRGNLSVLEKLLVMGADPNIKGGKFGSALHAAIIDRNPRSVKLLLQHGADPAVEHEGQGAIFIALRLGDLEVITALLDNMDSTARAAKDTKGRSLLACAIKLRNQTLADQLVSMEDVSIYDKDVGGRTPLMEAVIRNNAYIVKKLLERGADPNASDTGGKTPLIRAIFSLDTDGEIVNSLLEHPDLDPAIKDYRGRTYAYWAARLGRGRDAIESNVSETVKAGINRRLPSNPNLVLHAAFASGEESVVMETIRDMQSEEDWIELDGDDWTASYTATRYKVKNMEKFAANILTPFGPGRRQPQKWHIEDKSRCLQVSDDGTVVTVMTGRPSNWVYQCQSSAVIRADHAMPGDQMYYFEIEIMEDANDNLIHVGFCEEHSPLDQQLGWGVATWGYSRADGGYYTVGGTTKYGPTYAKGDVVGCGVDFDNEVAFFTLNGDCLAFRDIMGKLYPAVSFDAHSQGCNVLANFGQKPFKFDTSTWYFEEPPAKQPTRPGNGRRRRIRRSF</sequence>
<gene>
    <name evidence="6" type="ORF">VFPPC_05722</name>
</gene>
<feature type="repeat" description="ANK" evidence="3">
    <location>
        <begin position="1174"/>
        <end position="1206"/>
    </location>
</feature>
<dbReference type="CDD" id="cd12885">
    <property type="entry name" value="SPRY_RanBP_like"/>
    <property type="match status" value="1"/>
</dbReference>
<dbReference type="GeneID" id="28848863"/>
<dbReference type="SMART" id="SM00248">
    <property type="entry name" value="ANK"/>
    <property type="match status" value="26"/>
</dbReference>
<dbReference type="InterPro" id="IPR003877">
    <property type="entry name" value="SPRY_dom"/>
</dbReference>
<evidence type="ECO:0000259" key="5">
    <source>
        <dbReference type="PROSITE" id="PS50188"/>
    </source>
</evidence>
<feature type="repeat" description="ANK" evidence="3">
    <location>
        <begin position="1071"/>
        <end position="1103"/>
    </location>
</feature>
<dbReference type="InterPro" id="IPR044736">
    <property type="entry name" value="Gid1/RanBPM/SPLA_SPRY"/>
</dbReference>
<feature type="repeat" description="ANK" evidence="3">
    <location>
        <begin position="692"/>
        <end position="724"/>
    </location>
</feature>
<dbReference type="InterPro" id="IPR043136">
    <property type="entry name" value="B30.2/SPRY_sf"/>
</dbReference>
<dbReference type="SUPFAM" id="SSF49899">
    <property type="entry name" value="Concanavalin A-like lectins/glucanases"/>
    <property type="match status" value="1"/>
</dbReference>
<dbReference type="EMBL" id="LSBJ02000005">
    <property type="protein sequence ID" value="OAQ64453.2"/>
    <property type="molecule type" value="Genomic_DNA"/>
</dbReference>
<keyword evidence="2 3" id="KW-0040">ANK repeat</keyword>
<dbReference type="InterPro" id="IPR001870">
    <property type="entry name" value="B30.2/SPRY"/>
</dbReference>
<dbReference type="PROSITE" id="PS50297">
    <property type="entry name" value="ANK_REP_REGION"/>
    <property type="match status" value="12"/>
</dbReference>
<dbReference type="PRINTS" id="PR01415">
    <property type="entry name" value="ANKYRIN"/>
</dbReference>
<dbReference type="InterPro" id="IPR002110">
    <property type="entry name" value="Ankyrin_rpt"/>
</dbReference>
<dbReference type="Gene3D" id="1.25.40.20">
    <property type="entry name" value="Ankyrin repeat-containing domain"/>
    <property type="match status" value="4"/>
</dbReference>
<feature type="repeat" description="ANK" evidence="3">
    <location>
        <begin position="1431"/>
        <end position="1463"/>
    </location>
</feature>
<dbReference type="KEGG" id="pchm:VFPPC_05722"/>
<dbReference type="Proteomes" id="UP000078397">
    <property type="component" value="Unassembled WGS sequence"/>
</dbReference>
<evidence type="ECO:0000313" key="6">
    <source>
        <dbReference type="EMBL" id="OAQ64453.2"/>
    </source>
</evidence>
<evidence type="ECO:0000256" key="3">
    <source>
        <dbReference type="PROSITE-ProRule" id="PRU00023"/>
    </source>
</evidence>
<proteinExistence type="predicted"/>
<feature type="region of interest" description="Disordered" evidence="4">
    <location>
        <begin position="1891"/>
        <end position="1911"/>
    </location>
</feature>
<comment type="caution">
    <text evidence="6">The sequence shown here is derived from an EMBL/GenBank/DDBJ whole genome shotgun (WGS) entry which is preliminary data.</text>
</comment>
<dbReference type="Pfam" id="PF12796">
    <property type="entry name" value="Ank_2"/>
    <property type="match status" value="6"/>
</dbReference>
<dbReference type="Pfam" id="PF13857">
    <property type="entry name" value="Ank_5"/>
    <property type="match status" value="1"/>
</dbReference>
<organism evidence="6 7">
    <name type="scientific">Pochonia chlamydosporia 170</name>
    <dbReference type="NCBI Taxonomy" id="1380566"/>
    <lineage>
        <taxon>Eukaryota</taxon>
        <taxon>Fungi</taxon>
        <taxon>Dikarya</taxon>
        <taxon>Ascomycota</taxon>
        <taxon>Pezizomycotina</taxon>
        <taxon>Sordariomycetes</taxon>
        <taxon>Hypocreomycetidae</taxon>
        <taxon>Hypocreales</taxon>
        <taxon>Clavicipitaceae</taxon>
        <taxon>Pochonia</taxon>
    </lineage>
</organism>
<evidence type="ECO:0000256" key="1">
    <source>
        <dbReference type="ARBA" id="ARBA00022737"/>
    </source>
</evidence>
<evidence type="ECO:0000256" key="4">
    <source>
        <dbReference type="SAM" id="MobiDB-lite"/>
    </source>
</evidence>
<feature type="repeat" description="ANK" evidence="3">
    <location>
        <begin position="1240"/>
        <end position="1263"/>
    </location>
</feature>
<dbReference type="PANTHER" id="PTHR24178">
    <property type="entry name" value="MOLTING PROTEIN MLT-4"/>
    <property type="match status" value="1"/>
</dbReference>
<feature type="repeat" description="ANK" evidence="3">
    <location>
        <begin position="1036"/>
        <end position="1069"/>
    </location>
</feature>
<feature type="repeat" description="ANK" evidence="3">
    <location>
        <begin position="657"/>
        <end position="689"/>
    </location>
</feature>
<dbReference type="Pfam" id="PF00023">
    <property type="entry name" value="Ank"/>
    <property type="match status" value="2"/>
</dbReference>
<feature type="repeat" description="ANK" evidence="3">
    <location>
        <begin position="1141"/>
        <end position="1173"/>
    </location>
</feature>
<dbReference type="OrthoDB" id="4937852at2759"/>
<dbReference type="Pfam" id="PF00622">
    <property type="entry name" value="SPRY"/>
    <property type="match status" value="1"/>
</dbReference>
<dbReference type="Pfam" id="PF24883">
    <property type="entry name" value="NPHP3_N"/>
    <property type="match status" value="1"/>
</dbReference>
<dbReference type="SMART" id="SM00449">
    <property type="entry name" value="SPRY"/>
    <property type="match status" value="1"/>
</dbReference>
<evidence type="ECO:0000256" key="2">
    <source>
        <dbReference type="ARBA" id="ARBA00023043"/>
    </source>
</evidence>
<keyword evidence="1" id="KW-0677">Repeat</keyword>
<dbReference type="InterPro" id="IPR036770">
    <property type="entry name" value="Ankyrin_rpt-contain_sf"/>
</dbReference>
<dbReference type="InterPro" id="IPR056884">
    <property type="entry name" value="NPHP3-like_N"/>
</dbReference>
<dbReference type="InterPro" id="IPR013320">
    <property type="entry name" value="ConA-like_dom_sf"/>
</dbReference>
<feature type="repeat" description="ANK" evidence="3">
    <location>
        <begin position="1532"/>
        <end position="1564"/>
    </location>
</feature>
<feature type="repeat" description="ANK" evidence="3">
    <location>
        <begin position="1207"/>
        <end position="1239"/>
    </location>
</feature>
<dbReference type="RefSeq" id="XP_022284278.1">
    <property type="nucleotide sequence ID" value="XM_022428475.1"/>
</dbReference>
<dbReference type="Gene3D" id="2.60.120.920">
    <property type="match status" value="1"/>
</dbReference>
<keyword evidence="7" id="KW-1185">Reference proteome</keyword>
<reference evidence="6 7" key="1">
    <citation type="journal article" date="2016" name="PLoS Pathog.">
        <title>Biosynthesis of antibiotic leucinostatins in bio-control fungus Purpureocillium lilacinum and their inhibition on phytophthora revealed by genome mining.</title>
        <authorList>
            <person name="Wang G."/>
            <person name="Liu Z."/>
            <person name="Lin R."/>
            <person name="Li E."/>
            <person name="Mao Z."/>
            <person name="Ling J."/>
            <person name="Yang Y."/>
            <person name="Yin W.B."/>
            <person name="Xie B."/>
        </authorList>
    </citation>
    <scope>NUCLEOTIDE SEQUENCE [LARGE SCALE GENOMIC DNA]</scope>
    <source>
        <strain evidence="6">170</strain>
    </source>
</reference>
<protein>
    <submittedName>
        <fullName evidence="6">Ankyrin repeats (3 copies) domain-containing protein</fullName>
    </submittedName>
</protein>
<feature type="domain" description="B30.2/SPRY" evidence="5">
    <location>
        <begin position="1689"/>
        <end position="1879"/>
    </location>
</feature>
<dbReference type="STRING" id="1380566.A0A179FHH0"/>
<dbReference type="SUPFAM" id="SSF48403">
    <property type="entry name" value="Ankyrin repeat"/>
    <property type="match status" value="4"/>
</dbReference>
<dbReference type="Pfam" id="PF13637">
    <property type="entry name" value="Ank_4"/>
    <property type="match status" value="1"/>
</dbReference>
<feature type="repeat" description="ANK" evidence="3">
    <location>
        <begin position="892"/>
        <end position="914"/>
    </location>
</feature>
<feature type="repeat" description="ANK" evidence="3">
    <location>
        <begin position="959"/>
        <end position="979"/>
    </location>
</feature>
<feature type="compositionally biased region" description="Basic residues" evidence="4">
    <location>
        <begin position="1901"/>
        <end position="1911"/>
    </location>
</feature>
<feature type="repeat" description="ANK" evidence="3">
    <location>
        <begin position="1274"/>
        <end position="1306"/>
    </location>
</feature>